<dbReference type="EMBL" id="AFWI01000046">
    <property type="protein sequence ID" value="EGU58031.1"/>
    <property type="molecule type" value="Genomic_DNA"/>
</dbReference>
<dbReference type="InterPro" id="IPR000182">
    <property type="entry name" value="GNAT_dom"/>
</dbReference>
<sequence>MNFTHKKVTTSDKDFASLVQELNSSLRQITDDSGESSFSPDEFNSQLDGCMVVCLDNQPVACGVFRYFSDGVCELKRMYSKQPKAGAFILNLLEEFAISLGYHEAILSTRRVNLKAVRFYQRNGYKECAPYGKYIGVSRSICLSKPLSPSQST</sequence>
<dbReference type="EMBL" id="CP009354">
    <property type="protein sequence ID" value="AIW13863.1"/>
    <property type="molecule type" value="Genomic_DNA"/>
</dbReference>
<dbReference type="STRING" id="1051646.IX91_06570"/>
<dbReference type="GO" id="GO:0016747">
    <property type="term" value="F:acyltransferase activity, transferring groups other than amino-acyl groups"/>
    <property type="evidence" value="ECO:0007669"/>
    <property type="project" value="InterPro"/>
</dbReference>
<dbReference type="AlphaFoldDB" id="F9T1Z9"/>
<dbReference type="PROSITE" id="PS51186">
    <property type="entry name" value="GNAT"/>
    <property type="match status" value="1"/>
</dbReference>
<evidence type="ECO:0000313" key="5">
    <source>
        <dbReference type="Proteomes" id="UP000030071"/>
    </source>
</evidence>
<reference evidence="3 4" key="2">
    <citation type="journal article" date="2012" name="Int. J. Syst. Evol. Microbiol.">
        <title>Vibrio caribbeanicus sp. nov., isolated from the marine sponge Scleritoderma cyanea.</title>
        <authorList>
            <person name="Hoffmann M."/>
            <person name="Monday S.R."/>
            <person name="Allard M.W."/>
            <person name="Strain E.A."/>
            <person name="Whittaker P."/>
            <person name="Naum M."/>
            <person name="McCarthy P.J."/>
            <person name="Lopez J.V."/>
            <person name="Fischer M."/>
            <person name="Brown E.W."/>
        </authorList>
    </citation>
    <scope>NUCLEOTIDE SEQUENCE [LARGE SCALE GENOMIC DNA]</scope>
    <source>
        <strain evidence="3 4">ATCC 19109</strain>
    </source>
</reference>
<gene>
    <name evidence="2" type="ORF">IX91_06570</name>
    <name evidence="3" type="ORF">VITU9109_16078</name>
</gene>
<dbReference type="eggNOG" id="COG0456">
    <property type="taxonomic scope" value="Bacteria"/>
</dbReference>
<organism evidence="2 5">
    <name type="scientific">Vibrio tubiashii ATCC 19109</name>
    <dbReference type="NCBI Taxonomy" id="1051646"/>
    <lineage>
        <taxon>Bacteria</taxon>
        <taxon>Pseudomonadati</taxon>
        <taxon>Pseudomonadota</taxon>
        <taxon>Gammaproteobacteria</taxon>
        <taxon>Vibrionales</taxon>
        <taxon>Vibrionaceae</taxon>
        <taxon>Vibrio</taxon>
        <taxon>Vibrio oreintalis group</taxon>
    </lineage>
</organism>
<reference evidence="3" key="1">
    <citation type="submission" date="2011-08" db="EMBL/GenBank/DDBJ databases">
        <authorList>
            <person name="Hoffman M."/>
            <person name="Strain E.A."/>
            <person name="Brown E."/>
            <person name="Allard M.W."/>
        </authorList>
    </citation>
    <scope>NUCLEOTIDE SEQUENCE</scope>
    <source>
        <strain evidence="3">ATCC 19109</strain>
    </source>
</reference>
<protein>
    <submittedName>
        <fullName evidence="2">Acetyltransferase</fullName>
    </submittedName>
</protein>
<dbReference type="Proteomes" id="UP000030071">
    <property type="component" value="Chromosome 1"/>
</dbReference>
<name>F9T1Z9_9VIBR</name>
<dbReference type="InterPro" id="IPR016181">
    <property type="entry name" value="Acyl_CoA_acyltransferase"/>
</dbReference>
<dbReference type="Pfam" id="PF00583">
    <property type="entry name" value="Acetyltransf_1"/>
    <property type="match status" value="1"/>
</dbReference>
<dbReference type="Proteomes" id="UP000003836">
    <property type="component" value="Unassembled WGS sequence"/>
</dbReference>
<dbReference type="KEGG" id="vtu:IX91_06570"/>
<dbReference type="Gene3D" id="3.40.630.30">
    <property type="match status" value="1"/>
</dbReference>
<dbReference type="HOGENOM" id="CLU_013985_11_8_6"/>
<keyword evidence="4" id="KW-1185">Reference proteome</keyword>
<feature type="domain" description="N-acetyltransferase" evidence="1">
    <location>
        <begin position="3"/>
        <end position="148"/>
    </location>
</feature>
<evidence type="ECO:0000313" key="4">
    <source>
        <dbReference type="Proteomes" id="UP000003836"/>
    </source>
</evidence>
<keyword evidence="2" id="KW-0808">Transferase</keyword>
<dbReference type="SUPFAM" id="SSF55729">
    <property type="entry name" value="Acyl-CoA N-acyltransferases (Nat)"/>
    <property type="match status" value="1"/>
</dbReference>
<dbReference type="PATRIC" id="fig|1051646.9.peg.1292"/>
<proteinExistence type="predicted"/>
<accession>F9T1Z9</accession>
<dbReference type="GeneID" id="23444379"/>
<evidence type="ECO:0000313" key="2">
    <source>
        <dbReference type="EMBL" id="AIW13863.1"/>
    </source>
</evidence>
<evidence type="ECO:0000313" key="3">
    <source>
        <dbReference type="EMBL" id="EGU58031.1"/>
    </source>
</evidence>
<reference evidence="2 5" key="3">
    <citation type="submission" date="2014-08" db="EMBL/GenBank/DDBJ databases">
        <title>First Complete Genome Sequence of the Shellfish Pathogen Vibrio tubiashii.</title>
        <authorList>
            <person name="Richards G.P."/>
            <person name="Needleman D.S."/>
            <person name="Watson M.A."/>
            <person name="Bono J.L."/>
        </authorList>
    </citation>
    <scope>NUCLEOTIDE SEQUENCE [LARGE SCALE GENOMIC DNA]</scope>
    <source>
        <strain evidence="2 5">ATCC 19109</strain>
    </source>
</reference>
<dbReference type="RefSeq" id="WP_004743442.1">
    <property type="nucleotide sequence ID" value="NZ_AFWI01000046.1"/>
</dbReference>
<evidence type="ECO:0000259" key="1">
    <source>
        <dbReference type="PROSITE" id="PS51186"/>
    </source>
</evidence>